<evidence type="ECO:0000256" key="1">
    <source>
        <dbReference type="SAM" id="MobiDB-lite"/>
    </source>
</evidence>
<reference evidence="2 3" key="1">
    <citation type="journal article" date="2008" name="BMC Genomics">
        <title>Genome sequence and rapid evolution of the rice pathogen Xanthomonas oryzae pv. oryzae PXO99A.</title>
        <authorList>
            <person name="Salzberg S.L."/>
            <person name="Sommer D.D."/>
            <person name="Schatz M.C."/>
            <person name="Phillippy A.M."/>
            <person name="Rabinowicz P.D."/>
            <person name="Tsuge S."/>
            <person name="Furutani A."/>
            <person name="Ochiai H."/>
            <person name="Delcher A.L."/>
            <person name="Kelley D."/>
            <person name="Madupu R."/>
            <person name="Puiu D."/>
            <person name="Radune D."/>
            <person name="Shumway M."/>
            <person name="Trapnell C."/>
            <person name="Aparna G."/>
            <person name="Jha G."/>
            <person name="Pandey A."/>
            <person name="Patil P.B."/>
            <person name="Ishihara H."/>
            <person name="Meyer D.F."/>
            <person name="Szurek B."/>
            <person name="Verdier V."/>
            <person name="Koebnik R."/>
            <person name="Dow J.M."/>
            <person name="Ryan R.P."/>
            <person name="Hirata H."/>
            <person name="Tsuyumu S."/>
            <person name="Won Lee S."/>
            <person name="Seo Y.S."/>
            <person name="Sriariyanum M."/>
            <person name="Ronald P.C."/>
            <person name="Sonti R.V."/>
            <person name="Van Sluys M.A."/>
            <person name="Leach J.E."/>
            <person name="White F.F."/>
            <person name="Bogdanove A.J."/>
        </authorList>
    </citation>
    <scope>NUCLEOTIDE SEQUENCE [LARGE SCALE GENOMIC DNA]</scope>
    <source>
        <strain evidence="2 3">PXO99A</strain>
    </source>
</reference>
<name>A0A0K0GQG8_XANOP</name>
<dbReference type="EMBL" id="CP000967">
    <property type="protein sequence ID" value="ACD61205.1"/>
    <property type="molecule type" value="Genomic_DNA"/>
</dbReference>
<dbReference type="HOGENOM" id="CLU_2959811_0_0_6"/>
<dbReference type="AlphaFoldDB" id="A0A0K0GQG8"/>
<accession>A0A0K0GQG8</accession>
<feature type="compositionally biased region" description="Gly residues" evidence="1">
    <location>
        <begin position="10"/>
        <end position="19"/>
    </location>
</feature>
<evidence type="ECO:0000313" key="2">
    <source>
        <dbReference type="EMBL" id="ACD61205.1"/>
    </source>
</evidence>
<dbReference type="Proteomes" id="UP000001740">
    <property type="component" value="Chromosome"/>
</dbReference>
<sequence>MVHRQQVGFGHRGLCGGRGQHQRRGEHGGGQERAAGDPARQRLHGRQDSLRVSARTQSR</sequence>
<feature type="region of interest" description="Disordered" evidence="1">
    <location>
        <begin position="1"/>
        <end position="59"/>
    </location>
</feature>
<gene>
    <name evidence="2" type="ordered locus">PXO_06046</name>
</gene>
<proteinExistence type="predicted"/>
<dbReference type="KEGG" id="xop:PXO_06046"/>
<organism evidence="2 3">
    <name type="scientific">Xanthomonas oryzae pv. oryzae (strain PXO99A)</name>
    <dbReference type="NCBI Taxonomy" id="360094"/>
    <lineage>
        <taxon>Bacteria</taxon>
        <taxon>Pseudomonadati</taxon>
        <taxon>Pseudomonadota</taxon>
        <taxon>Gammaproteobacteria</taxon>
        <taxon>Lysobacterales</taxon>
        <taxon>Lysobacteraceae</taxon>
        <taxon>Xanthomonas</taxon>
    </lineage>
</organism>
<evidence type="ECO:0000313" key="3">
    <source>
        <dbReference type="Proteomes" id="UP000001740"/>
    </source>
</evidence>
<protein>
    <submittedName>
        <fullName evidence="2">Uncharacterized protein</fullName>
    </submittedName>
</protein>